<feature type="signal peptide" evidence="1">
    <location>
        <begin position="1"/>
        <end position="29"/>
    </location>
</feature>
<dbReference type="Proteomes" id="UP000570517">
    <property type="component" value="Unassembled WGS sequence"/>
</dbReference>
<feature type="chain" id="PRO_5038613624" evidence="1">
    <location>
        <begin position="30"/>
        <end position="103"/>
    </location>
</feature>
<dbReference type="EMBL" id="JABFYL010000039">
    <property type="protein sequence ID" value="NVN51600.1"/>
    <property type="molecule type" value="Genomic_DNA"/>
</dbReference>
<dbReference type="InterPro" id="IPR055579">
    <property type="entry name" value="DUF7155"/>
</dbReference>
<name>A0A850PU62_9MYCO</name>
<keyword evidence="3" id="KW-1185">Reference proteome</keyword>
<evidence type="ECO:0000256" key="1">
    <source>
        <dbReference type="SAM" id="SignalP"/>
    </source>
</evidence>
<keyword evidence="1" id="KW-0732">Signal</keyword>
<sequence length="103" mass="10538">MRVHMIRTNSTRLVAGAFAAAAVAVPLYASLTSVDAAPQVNAQPACLAWFGNKEDGNCMGYSNGSPVLVGTPEIGLFGDGIGVGIPFETGPLLPGTTITRDFG</sequence>
<comment type="caution">
    <text evidence="2">The sequence shown here is derived from an EMBL/GenBank/DDBJ whole genome shotgun (WGS) entry which is preliminary data.</text>
</comment>
<proteinExistence type="predicted"/>
<reference evidence="2 3" key="1">
    <citation type="submission" date="2020-05" db="EMBL/GenBank/DDBJ databases">
        <title>Draft genome sequence of Mycobacterium hippocampi DL, isolated from European seabass, Dicentrarchus labrax, reared in fish farms.</title>
        <authorList>
            <person name="Stathopoulou P."/>
            <person name="Asimakis E."/>
            <person name="Tzokas K."/>
            <person name="Batargias C."/>
            <person name="Tsiamis G."/>
        </authorList>
    </citation>
    <scope>NUCLEOTIDE SEQUENCE [LARGE SCALE GENOMIC DNA]</scope>
    <source>
        <strain evidence="2 3">DL</strain>
    </source>
</reference>
<gene>
    <name evidence="2" type="ORF">HLY00_1587</name>
</gene>
<protein>
    <submittedName>
        <fullName evidence="2">Uncharacterized protein</fullName>
    </submittedName>
</protein>
<dbReference type="Pfam" id="PF23710">
    <property type="entry name" value="DUF7155"/>
    <property type="match status" value="1"/>
</dbReference>
<evidence type="ECO:0000313" key="2">
    <source>
        <dbReference type="EMBL" id="NVN51600.1"/>
    </source>
</evidence>
<accession>A0A850PU62</accession>
<dbReference type="AlphaFoldDB" id="A0A850PU62"/>
<evidence type="ECO:0000313" key="3">
    <source>
        <dbReference type="Proteomes" id="UP000570517"/>
    </source>
</evidence>
<organism evidence="2 3">
    <name type="scientific">Mycolicibacterium hippocampi</name>
    <dbReference type="NCBI Taxonomy" id="659824"/>
    <lineage>
        <taxon>Bacteria</taxon>
        <taxon>Bacillati</taxon>
        <taxon>Actinomycetota</taxon>
        <taxon>Actinomycetes</taxon>
        <taxon>Mycobacteriales</taxon>
        <taxon>Mycobacteriaceae</taxon>
        <taxon>Mycolicibacterium</taxon>
    </lineage>
</organism>